<protein>
    <submittedName>
        <fullName evidence="2">Uncharacterized protein</fullName>
    </submittedName>
</protein>
<evidence type="ECO:0000313" key="2">
    <source>
        <dbReference type="EMBL" id="KAL3398481.1"/>
    </source>
</evidence>
<dbReference type="EMBL" id="JBJJXI010000059">
    <property type="protein sequence ID" value="KAL3398481.1"/>
    <property type="molecule type" value="Genomic_DNA"/>
</dbReference>
<reference evidence="2 3" key="1">
    <citation type="journal article" date="2024" name="bioRxiv">
        <title>A reference genome for Trichogramma kaykai: A tiny desert-dwelling parasitoid wasp with competing sex-ratio distorters.</title>
        <authorList>
            <person name="Culotta J."/>
            <person name="Lindsey A.R."/>
        </authorList>
    </citation>
    <scope>NUCLEOTIDE SEQUENCE [LARGE SCALE GENOMIC DNA]</scope>
    <source>
        <strain evidence="2 3">KSX58</strain>
    </source>
</reference>
<sequence length="116" mass="13538">MTVVSSDPVRHYRKAIKNIKAYFQLRRRKFGDQDVTSKVVYNAETCRSRRIWPYLPLPKPPRPQKWTRKLPPTLISWPSRDEPLAHNSRCQSLASLDWPRKVGPSKGGQQPEASYH</sequence>
<name>A0ABD2WZK1_9HYME</name>
<accession>A0ABD2WZK1</accession>
<dbReference type="AlphaFoldDB" id="A0ABD2WZK1"/>
<feature type="region of interest" description="Disordered" evidence="1">
    <location>
        <begin position="95"/>
        <end position="116"/>
    </location>
</feature>
<keyword evidence="3" id="KW-1185">Reference proteome</keyword>
<evidence type="ECO:0000313" key="3">
    <source>
        <dbReference type="Proteomes" id="UP001627154"/>
    </source>
</evidence>
<gene>
    <name evidence="2" type="ORF">TKK_007637</name>
</gene>
<comment type="caution">
    <text evidence="2">The sequence shown here is derived from an EMBL/GenBank/DDBJ whole genome shotgun (WGS) entry which is preliminary data.</text>
</comment>
<proteinExistence type="predicted"/>
<dbReference type="Proteomes" id="UP001627154">
    <property type="component" value="Unassembled WGS sequence"/>
</dbReference>
<evidence type="ECO:0000256" key="1">
    <source>
        <dbReference type="SAM" id="MobiDB-lite"/>
    </source>
</evidence>
<feature type="compositionally biased region" description="Polar residues" evidence="1">
    <location>
        <begin position="107"/>
        <end position="116"/>
    </location>
</feature>
<organism evidence="2 3">
    <name type="scientific">Trichogramma kaykai</name>
    <dbReference type="NCBI Taxonomy" id="54128"/>
    <lineage>
        <taxon>Eukaryota</taxon>
        <taxon>Metazoa</taxon>
        <taxon>Ecdysozoa</taxon>
        <taxon>Arthropoda</taxon>
        <taxon>Hexapoda</taxon>
        <taxon>Insecta</taxon>
        <taxon>Pterygota</taxon>
        <taxon>Neoptera</taxon>
        <taxon>Endopterygota</taxon>
        <taxon>Hymenoptera</taxon>
        <taxon>Apocrita</taxon>
        <taxon>Proctotrupomorpha</taxon>
        <taxon>Chalcidoidea</taxon>
        <taxon>Trichogrammatidae</taxon>
        <taxon>Trichogramma</taxon>
    </lineage>
</organism>